<proteinExistence type="predicted"/>
<organism evidence="2">
    <name type="scientific">Arundo donax</name>
    <name type="common">Giant reed</name>
    <name type="synonym">Donax arundinaceus</name>
    <dbReference type="NCBI Taxonomy" id="35708"/>
    <lineage>
        <taxon>Eukaryota</taxon>
        <taxon>Viridiplantae</taxon>
        <taxon>Streptophyta</taxon>
        <taxon>Embryophyta</taxon>
        <taxon>Tracheophyta</taxon>
        <taxon>Spermatophyta</taxon>
        <taxon>Magnoliopsida</taxon>
        <taxon>Liliopsida</taxon>
        <taxon>Poales</taxon>
        <taxon>Poaceae</taxon>
        <taxon>PACMAD clade</taxon>
        <taxon>Arundinoideae</taxon>
        <taxon>Arundineae</taxon>
        <taxon>Arundo</taxon>
    </lineage>
</organism>
<sequence length="59" mass="6764">MQLLCISHLMNNLLILIDTSIRFFDLIASFILLVMKDPFATKKSKSEFYISGLILIWSG</sequence>
<keyword evidence="1" id="KW-0472">Membrane</keyword>
<feature type="transmembrane region" description="Helical" evidence="1">
    <location>
        <begin position="12"/>
        <end position="35"/>
    </location>
</feature>
<protein>
    <submittedName>
        <fullName evidence="2">Uncharacterized protein</fullName>
    </submittedName>
</protein>
<evidence type="ECO:0000313" key="2">
    <source>
        <dbReference type="EMBL" id="JAD75584.1"/>
    </source>
</evidence>
<reference evidence="2" key="2">
    <citation type="journal article" date="2015" name="Data Brief">
        <title>Shoot transcriptome of the giant reed, Arundo donax.</title>
        <authorList>
            <person name="Barrero R.A."/>
            <person name="Guerrero F.D."/>
            <person name="Moolhuijzen P."/>
            <person name="Goolsby J.A."/>
            <person name="Tidwell J."/>
            <person name="Bellgard S.E."/>
            <person name="Bellgard M.I."/>
        </authorList>
    </citation>
    <scope>NUCLEOTIDE SEQUENCE</scope>
    <source>
        <tissue evidence="2">Shoot tissue taken approximately 20 cm above the soil surface</tissue>
    </source>
</reference>
<dbReference type="AlphaFoldDB" id="A0A0A9CH17"/>
<evidence type="ECO:0000256" key="1">
    <source>
        <dbReference type="SAM" id="Phobius"/>
    </source>
</evidence>
<dbReference type="EMBL" id="GBRH01222311">
    <property type="protein sequence ID" value="JAD75584.1"/>
    <property type="molecule type" value="Transcribed_RNA"/>
</dbReference>
<name>A0A0A9CH17_ARUDO</name>
<reference evidence="2" key="1">
    <citation type="submission" date="2014-09" db="EMBL/GenBank/DDBJ databases">
        <authorList>
            <person name="Magalhaes I.L.F."/>
            <person name="Oliveira U."/>
            <person name="Santos F.R."/>
            <person name="Vidigal T.H.D.A."/>
            <person name="Brescovit A.D."/>
            <person name="Santos A.J."/>
        </authorList>
    </citation>
    <scope>NUCLEOTIDE SEQUENCE</scope>
    <source>
        <tissue evidence="2">Shoot tissue taken approximately 20 cm above the soil surface</tissue>
    </source>
</reference>
<keyword evidence="1" id="KW-0812">Transmembrane</keyword>
<keyword evidence="1" id="KW-1133">Transmembrane helix</keyword>
<accession>A0A0A9CH17</accession>